<dbReference type="AlphaFoldDB" id="A0A371FPZ7"/>
<comment type="caution">
    <text evidence="1">The sequence shown here is derived from an EMBL/GenBank/DDBJ whole genome shotgun (WGS) entry which is preliminary data.</text>
</comment>
<dbReference type="PANTHER" id="PTHR35046:SF9">
    <property type="entry name" value="RNA-DIRECTED DNA POLYMERASE"/>
    <property type="match status" value="1"/>
</dbReference>
<evidence type="ECO:0000313" key="2">
    <source>
        <dbReference type="Proteomes" id="UP000257109"/>
    </source>
</evidence>
<organism evidence="1 2">
    <name type="scientific">Mucuna pruriens</name>
    <name type="common">Velvet bean</name>
    <name type="synonym">Dolichos pruriens</name>
    <dbReference type="NCBI Taxonomy" id="157652"/>
    <lineage>
        <taxon>Eukaryota</taxon>
        <taxon>Viridiplantae</taxon>
        <taxon>Streptophyta</taxon>
        <taxon>Embryophyta</taxon>
        <taxon>Tracheophyta</taxon>
        <taxon>Spermatophyta</taxon>
        <taxon>Magnoliopsida</taxon>
        <taxon>eudicotyledons</taxon>
        <taxon>Gunneridae</taxon>
        <taxon>Pentapetalae</taxon>
        <taxon>rosids</taxon>
        <taxon>fabids</taxon>
        <taxon>Fabales</taxon>
        <taxon>Fabaceae</taxon>
        <taxon>Papilionoideae</taxon>
        <taxon>50 kb inversion clade</taxon>
        <taxon>NPAAA clade</taxon>
        <taxon>indigoferoid/millettioid clade</taxon>
        <taxon>Phaseoleae</taxon>
        <taxon>Mucuna</taxon>
    </lineage>
</organism>
<keyword evidence="2" id="KW-1185">Reference proteome</keyword>
<dbReference type="CDD" id="cd00303">
    <property type="entry name" value="retropepsin_like"/>
    <property type="match status" value="1"/>
</dbReference>
<dbReference type="Proteomes" id="UP000257109">
    <property type="component" value="Unassembled WGS sequence"/>
</dbReference>
<name>A0A371FPZ7_MUCPR</name>
<dbReference type="EMBL" id="QJKJ01008273">
    <property type="protein sequence ID" value="RDX80270.1"/>
    <property type="molecule type" value="Genomic_DNA"/>
</dbReference>
<sequence>MEVTLIRAQIVESQEVTMTKYLNGLDRDTQDVIELHEYTSLYILVHQASKVELQLKRHGKKTYPTTSSNWKDSGSSVSLASQRLVNKKCIPTTPRPKPYKLQWSSEQGEMILDKQVFVAITLGKYNDEILCDVVPMEATHVLLGRPWQFVRKVTHDCVTNKFFFVRKDYVVGTKGVKVDAEKVKTIQSCYLVYKQYLELQTSKLDNLGSPGKIRRRSKNFLFTIQPSSIIGNLAPSIGILGEF</sequence>
<feature type="non-terminal residue" evidence="1">
    <location>
        <position position="1"/>
    </location>
</feature>
<dbReference type="PANTHER" id="PTHR35046">
    <property type="entry name" value="ZINC KNUCKLE (CCHC-TYPE) FAMILY PROTEIN"/>
    <property type="match status" value="1"/>
</dbReference>
<gene>
    <name evidence="1" type="ORF">CR513_39203</name>
</gene>
<protein>
    <submittedName>
        <fullName evidence="1">Uncharacterized protein</fullName>
    </submittedName>
</protein>
<evidence type="ECO:0000313" key="1">
    <source>
        <dbReference type="EMBL" id="RDX80270.1"/>
    </source>
</evidence>
<proteinExistence type="predicted"/>
<dbReference type="Gene3D" id="2.40.70.10">
    <property type="entry name" value="Acid Proteases"/>
    <property type="match status" value="1"/>
</dbReference>
<dbReference type="InterPro" id="IPR021109">
    <property type="entry name" value="Peptidase_aspartic_dom_sf"/>
</dbReference>
<reference evidence="1" key="1">
    <citation type="submission" date="2018-05" db="EMBL/GenBank/DDBJ databases">
        <title>Draft genome of Mucuna pruriens seed.</title>
        <authorList>
            <person name="Nnadi N.E."/>
            <person name="Vos R."/>
            <person name="Hasami M.H."/>
            <person name="Devisetty U.K."/>
            <person name="Aguiy J.C."/>
        </authorList>
    </citation>
    <scope>NUCLEOTIDE SEQUENCE [LARGE SCALE GENOMIC DNA]</scope>
    <source>
        <strain evidence="1">JCA_2017</strain>
    </source>
</reference>
<accession>A0A371FPZ7</accession>
<dbReference type="OrthoDB" id="1747743at2759"/>